<reference evidence="2 3" key="1">
    <citation type="submission" date="2020-08" db="EMBL/GenBank/DDBJ databases">
        <title>Genomic Encyclopedia of Type Strains, Phase IV (KMG-IV): sequencing the most valuable type-strain genomes for metagenomic binning, comparative biology and taxonomic classification.</title>
        <authorList>
            <person name="Goeker M."/>
        </authorList>
    </citation>
    <scope>NUCLEOTIDE SEQUENCE [LARGE SCALE GENOMIC DNA]</scope>
    <source>
        <strain evidence="2 3">DSM 26944</strain>
    </source>
</reference>
<keyword evidence="3" id="KW-1185">Reference proteome</keyword>
<dbReference type="Gene3D" id="2.30.40.10">
    <property type="entry name" value="Urease, subunit C, domain 1"/>
    <property type="match status" value="1"/>
</dbReference>
<evidence type="ECO:0000313" key="3">
    <source>
        <dbReference type="Proteomes" id="UP000555546"/>
    </source>
</evidence>
<comment type="caution">
    <text evidence="2">The sequence shown here is derived from an EMBL/GenBank/DDBJ whole genome shotgun (WGS) entry which is preliminary data.</text>
</comment>
<sequence length="577" mass="63263">MLAVVRHAATRRDFLKYMGGAAVSAFAATAVEPALGIGRAYAADDPADVIFRGGPILSINPAAPRAEALAIRGERILAIGSMDEVDAYRGSATRIVDLDGRTLMPGLIDPHMHSTFVAMDDWLDVGPISTPTFDQVWNKLRDAVARAKEGEWVRAQLFDPSITKGAHVPTLKELDELAPNNPFFMMESNGHISYVNSKALAIAGVSDSSADLPESRFVKDANGKLTGRLEEPPSFMPFLGKMPMPTAVQLQEYTRRMMDHAASVGCTSLHDCGVGMLAAEHDVALLDAVMAKKPPIRYRGMLVSTAMDQWEKLGFKPGRGTDMYRLDGIKAWADGSNQAKTGYQRENYLGTDSRGAMNYTPEELTEAIRRAHKGGWQVGVHANGDAAIDATIAAYETVLKETPRDDHRHRIEHCSVFHPEQMAKMKELGLSPSFLIGHVHWWGKAFRDEILGPDRAKFYDPCASALAAGLIISFHSDWNVTPIEPLRYVENAVTRIMNDGGDVFFPDERIPVDAALRAVTIDAAWHCRMDDIVGSLEPGKYADLTILEQDPTTVDPATISKIKVSETWLSGEERHSA</sequence>
<feature type="domain" description="Amidohydrolase 3" evidence="1">
    <location>
        <begin position="94"/>
        <end position="572"/>
    </location>
</feature>
<proteinExistence type="predicted"/>
<organism evidence="2 3">
    <name type="scientific">Brucella daejeonensis</name>
    <dbReference type="NCBI Taxonomy" id="659015"/>
    <lineage>
        <taxon>Bacteria</taxon>
        <taxon>Pseudomonadati</taxon>
        <taxon>Pseudomonadota</taxon>
        <taxon>Alphaproteobacteria</taxon>
        <taxon>Hyphomicrobiales</taxon>
        <taxon>Brucellaceae</taxon>
        <taxon>Brucella/Ochrobactrum group</taxon>
        <taxon>Brucella</taxon>
    </lineage>
</organism>
<dbReference type="PANTHER" id="PTHR22642">
    <property type="entry name" value="IMIDAZOLONEPROPIONASE"/>
    <property type="match status" value="1"/>
</dbReference>
<dbReference type="AlphaFoldDB" id="A0A7W9ELF3"/>
<evidence type="ECO:0000259" key="1">
    <source>
        <dbReference type="Pfam" id="PF07969"/>
    </source>
</evidence>
<gene>
    <name evidence="2" type="ORF">FHS76_000829</name>
</gene>
<dbReference type="Pfam" id="PF07969">
    <property type="entry name" value="Amidohydro_3"/>
    <property type="match status" value="1"/>
</dbReference>
<dbReference type="EMBL" id="JACIJG010000003">
    <property type="protein sequence ID" value="MBB5700980.1"/>
    <property type="molecule type" value="Genomic_DNA"/>
</dbReference>
<dbReference type="InterPro" id="IPR033932">
    <property type="entry name" value="YtcJ-like"/>
</dbReference>
<dbReference type="PROSITE" id="PS51318">
    <property type="entry name" value="TAT"/>
    <property type="match status" value="1"/>
</dbReference>
<dbReference type="SUPFAM" id="SSF51338">
    <property type="entry name" value="Composite domain of metallo-dependent hydrolases"/>
    <property type="match status" value="1"/>
</dbReference>
<dbReference type="Gene3D" id="3.20.20.140">
    <property type="entry name" value="Metal-dependent hydrolases"/>
    <property type="match status" value="1"/>
</dbReference>
<protein>
    <recommendedName>
        <fullName evidence="1">Amidohydrolase 3 domain-containing protein</fullName>
    </recommendedName>
</protein>
<dbReference type="PANTHER" id="PTHR22642:SF2">
    <property type="entry name" value="PROTEIN LONG AFTER FAR-RED 3"/>
    <property type="match status" value="1"/>
</dbReference>
<dbReference type="GO" id="GO:0016810">
    <property type="term" value="F:hydrolase activity, acting on carbon-nitrogen (but not peptide) bonds"/>
    <property type="evidence" value="ECO:0007669"/>
    <property type="project" value="InterPro"/>
</dbReference>
<dbReference type="InterPro" id="IPR032466">
    <property type="entry name" value="Metal_Hydrolase"/>
</dbReference>
<dbReference type="Gene3D" id="3.10.310.70">
    <property type="match status" value="1"/>
</dbReference>
<dbReference type="InterPro" id="IPR006311">
    <property type="entry name" value="TAT_signal"/>
</dbReference>
<dbReference type="CDD" id="cd01300">
    <property type="entry name" value="YtcJ_like"/>
    <property type="match status" value="1"/>
</dbReference>
<dbReference type="Proteomes" id="UP000555546">
    <property type="component" value="Unassembled WGS sequence"/>
</dbReference>
<dbReference type="SUPFAM" id="SSF51556">
    <property type="entry name" value="Metallo-dependent hydrolases"/>
    <property type="match status" value="1"/>
</dbReference>
<accession>A0A7W9ELF3</accession>
<dbReference type="InterPro" id="IPR013108">
    <property type="entry name" value="Amidohydro_3"/>
</dbReference>
<dbReference type="InterPro" id="IPR011059">
    <property type="entry name" value="Metal-dep_hydrolase_composite"/>
</dbReference>
<evidence type="ECO:0000313" key="2">
    <source>
        <dbReference type="EMBL" id="MBB5700980.1"/>
    </source>
</evidence>
<name>A0A7W9ELF3_9HYPH</name>